<accession>A0A158G9U4</accession>
<proteinExistence type="predicted"/>
<name>A0A158G9U4_9BURK</name>
<dbReference type="Proteomes" id="UP000054683">
    <property type="component" value="Unassembled WGS sequence"/>
</dbReference>
<keyword evidence="2" id="KW-0540">Nuclease</keyword>
<dbReference type="RefSeq" id="WP_062084909.1">
    <property type="nucleotide sequence ID" value="NZ_FCOK02000011.1"/>
</dbReference>
<keyword evidence="2" id="KW-0255">Endonuclease</keyword>
<dbReference type="InterPro" id="IPR002716">
    <property type="entry name" value="PIN_dom"/>
</dbReference>
<reference evidence="2 3" key="1">
    <citation type="submission" date="2016-01" db="EMBL/GenBank/DDBJ databases">
        <authorList>
            <person name="Oliw E.H."/>
        </authorList>
    </citation>
    <scope>NUCLEOTIDE SEQUENCE [LARGE SCALE GENOMIC DNA]</scope>
    <source>
        <strain evidence="2">LMG 27134</strain>
    </source>
</reference>
<dbReference type="Pfam" id="PF01850">
    <property type="entry name" value="PIN"/>
    <property type="match status" value="1"/>
</dbReference>
<dbReference type="Gene3D" id="3.40.50.1010">
    <property type="entry name" value="5'-nuclease"/>
    <property type="match status" value="1"/>
</dbReference>
<evidence type="ECO:0000313" key="2">
    <source>
        <dbReference type="EMBL" id="SAL28667.1"/>
    </source>
</evidence>
<dbReference type="InterPro" id="IPR029060">
    <property type="entry name" value="PIN-like_dom_sf"/>
</dbReference>
<feature type="domain" description="PIN" evidence="1">
    <location>
        <begin position="7"/>
        <end position="117"/>
    </location>
</feature>
<dbReference type="CDD" id="cd18686">
    <property type="entry name" value="PIN_VapC-like"/>
    <property type="match status" value="1"/>
</dbReference>
<organism evidence="2 3">
    <name type="scientific">Caballeronia udeis</name>
    <dbReference type="NCBI Taxonomy" id="1232866"/>
    <lineage>
        <taxon>Bacteria</taxon>
        <taxon>Pseudomonadati</taxon>
        <taxon>Pseudomonadota</taxon>
        <taxon>Betaproteobacteria</taxon>
        <taxon>Burkholderiales</taxon>
        <taxon>Burkholderiaceae</taxon>
        <taxon>Caballeronia</taxon>
    </lineage>
</organism>
<evidence type="ECO:0000259" key="1">
    <source>
        <dbReference type="Pfam" id="PF01850"/>
    </source>
</evidence>
<sequence length="131" mass="14668">MARSMRVIDTSAWIEWLVGSALGKKLSKEFPEKSRCIVPTIVQLELSKWLVREVGEEQADQVISYTQKCVVVPLDTAIALLAAELHREHKLATADAIVYATARQRRADLLTCDAHFNGLSDTVFFPKPTRS</sequence>
<dbReference type="EMBL" id="FCOK02000011">
    <property type="protein sequence ID" value="SAL28667.1"/>
    <property type="molecule type" value="Genomic_DNA"/>
</dbReference>
<keyword evidence="2" id="KW-0378">Hydrolase</keyword>
<dbReference type="GO" id="GO:0004519">
    <property type="term" value="F:endonuclease activity"/>
    <property type="evidence" value="ECO:0007669"/>
    <property type="project" value="UniProtKB-KW"/>
</dbReference>
<dbReference type="AlphaFoldDB" id="A0A158G9U4"/>
<dbReference type="OrthoDB" id="199285at2"/>
<protein>
    <submittedName>
        <fullName evidence="2">tRNA(FMet)-specific endonuclease VapC</fullName>
    </submittedName>
</protein>
<gene>
    <name evidence="2" type="primary">vapC_1</name>
    <name evidence="2" type="ORF">AWB69_02237</name>
</gene>
<dbReference type="SUPFAM" id="SSF88723">
    <property type="entry name" value="PIN domain-like"/>
    <property type="match status" value="1"/>
</dbReference>
<evidence type="ECO:0000313" key="3">
    <source>
        <dbReference type="Proteomes" id="UP000054683"/>
    </source>
</evidence>